<protein>
    <submittedName>
        <fullName evidence="2">Uncharacterized protein</fullName>
    </submittedName>
</protein>
<organism evidence="2 3">
    <name type="scientific">Echinostoma caproni</name>
    <dbReference type="NCBI Taxonomy" id="27848"/>
    <lineage>
        <taxon>Eukaryota</taxon>
        <taxon>Metazoa</taxon>
        <taxon>Spiralia</taxon>
        <taxon>Lophotrochozoa</taxon>
        <taxon>Platyhelminthes</taxon>
        <taxon>Trematoda</taxon>
        <taxon>Digenea</taxon>
        <taxon>Plagiorchiida</taxon>
        <taxon>Echinostomata</taxon>
        <taxon>Echinostomatoidea</taxon>
        <taxon>Echinostomatidae</taxon>
        <taxon>Echinostoma</taxon>
    </lineage>
</organism>
<dbReference type="AlphaFoldDB" id="A0A3P8G7U5"/>
<reference evidence="2 3" key="1">
    <citation type="submission" date="2018-11" db="EMBL/GenBank/DDBJ databases">
        <authorList>
            <consortium name="Pathogen Informatics"/>
        </authorList>
    </citation>
    <scope>NUCLEOTIDE SEQUENCE [LARGE SCALE GENOMIC DNA]</scope>
    <source>
        <strain evidence="2 3">Egypt</strain>
    </source>
</reference>
<proteinExistence type="predicted"/>
<evidence type="ECO:0000256" key="1">
    <source>
        <dbReference type="SAM" id="MobiDB-lite"/>
    </source>
</evidence>
<dbReference type="EMBL" id="UZAN01041803">
    <property type="protein sequence ID" value="VDP74150.1"/>
    <property type="molecule type" value="Genomic_DNA"/>
</dbReference>
<feature type="compositionally biased region" description="Polar residues" evidence="1">
    <location>
        <begin position="146"/>
        <end position="166"/>
    </location>
</feature>
<evidence type="ECO:0000313" key="2">
    <source>
        <dbReference type="EMBL" id="VDP74150.1"/>
    </source>
</evidence>
<dbReference type="OrthoDB" id="7848332at2759"/>
<gene>
    <name evidence="2" type="ORF">ECPE_LOCUS4970</name>
</gene>
<dbReference type="Proteomes" id="UP000272942">
    <property type="component" value="Unassembled WGS sequence"/>
</dbReference>
<keyword evidence="3" id="KW-1185">Reference proteome</keyword>
<feature type="region of interest" description="Disordered" evidence="1">
    <location>
        <begin position="146"/>
        <end position="173"/>
    </location>
</feature>
<evidence type="ECO:0000313" key="3">
    <source>
        <dbReference type="Proteomes" id="UP000272942"/>
    </source>
</evidence>
<sequence>MLGTPLFVQEGQTLIGHVTMRANSRQSYDVQIELVVPGSQTKITNSLDLKNPHFRYNGYPPAPPPGSHVRSPTETYYANLCLQQQQQQLQVQAQPNTGLTVPLAAAAAAAAAASTGPLFAMHPTAFVPASGSAESTLTQAPLQSMQMSPQPVTPSSVAVASHSSTGVAPPQSHPPHGAVLLDPATAAAAAVSGLFCNPNVPVVAEDPISHSTNGWRPGK</sequence>
<name>A0A3P8G7U5_9TREM</name>
<accession>A0A3P8G7U5</accession>
<dbReference type="Gene3D" id="2.70.160.11">
    <property type="entry name" value="Hnrnp arginine n-methyltransferase1"/>
    <property type="match status" value="1"/>
</dbReference>